<dbReference type="Pfam" id="PF02518">
    <property type="entry name" value="HATPase_c"/>
    <property type="match status" value="1"/>
</dbReference>
<evidence type="ECO:0000256" key="3">
    <source>
        <dbReference type="ARBA" id="ARBA00022553"/>
    </source>
</evidence>
<dbReference type="Gene3D" id="3.30.565.10">
    <property type="entry name" value="Histidine kinase-like ATPase, C-terminal domain"/>
    <property type="match status" value="1"/>
</dbReference>
<dbReference type="InterPro" id="IPR005467">
    <property type="entry name" value="His_kinase_dom"/>
</dbReference>
<dbReference type="Proteomes" id="UP000190027">
    <property type="component" value="Unassembled WGS sequence"/>
</dbReference>
<reference evidence="8 9" key="1">
    <citation type="submission" date="2017-02" db="EMBL/GenBank/DDBJ databases">
        <authorList>
            <person name="Peterson S.W."/>
        </authorList>
    </citation>
    <scope>NUCLEOTIDE SEQUENCE [LARGE SCALE GENOMIC DNA]</scope>
    <source>
        <strain evidence="8 9">DSM 16080</strain>
    </source>
</reference>
<dbReference type="CDD" id="cd00130">
    <property type="entry name" value="PAS"/>
    <property type="match status" value="1"/>
</dbReference>
<dbReference type="EC" id="2.7.13.3" evidence="2"/>
<keyword evidence="9" id="KW-1185">Reference proteome</keyword>
<evidence type="ECO:0000259" key="6">
    <source>
        <dbReference type="PROSITE" id="PS50109"/>
    </source>
</evidence>
<evidence type="ECO:0000256" key="5">
    <source>
        <dbReference type="SAM" id="MobiDB-lite"/>
    </source>
</evidence>
<dbReference type="Pfam" id="PF13188">
    <property type="entry name" value="PAS_8"/>
    <property type="match status" value="1"/>
</dbReference>
<dbReference type="CDD" id="cd00075">
    <property type="entry name" value="HATPase"/>
    <property type="match status" value="1"/>
</dbReference>
<dbReference type="NCBIfam" id="TIGR00229">
    <property type="entry name" value="sensory_box"/>
    <property type="match status" value="1"/>
</dbReference>
<evidence type="ECO:0000259" key="7">
    <source>
        <dbReference type="PROSITE" id="PS50112"/>
    </source>
</evidence>
<evidence type="ECO:0000313" key="8">
    <source>
        <dbReference type="EMBL" id="SKA71882.1"/>
    </source>
</evidence>
<dbReference type="OrthoDB" id="9787818at2"/>
<dbReference type="InterPro" id="IPR029016">
    <property type="entry name" value="GAF-like_dom_sf"/>
</dbReference>
<dbReference type="Gene3D" id="3.30.450.40">
    <property type="match status" value="1"/>
</dbReference>
<dbReference type="Gene3D" id="1.10.287.130">
    <property type="match status" value="1"/>
</dbReference>
<dbReference type="SMART" id="SM00387">
    <property type="entry name" value="HATPase_c"/>
    <property type="match status" value="1"/>
</dbReference>
<dbReference type="STRING" id="1121449.SAMN02745704_00231"/>
<dbReference type="PROSITE" id="PS50112">
    <property type="entry name" value="PAS"/>
    <property type="match status" value="1"/>
</dbReference>
<keyword evidence="3" id="KW-0597">Phosphoprotein</keyword>
<dbReference type="InterPro" id="IPR036890">
    <property type="entry name" value="HATPase_C_sf"/>
</dbReference>
<dbReference type="SUPFAM" id="SSF47384">
    <property type="entry name" value="Homodimeric domain of signal transducing histidine kinase"/>
    <property type="match status" value="1"/>
</dbReference>
<organism evidence="8 9">
    <name type="scientific">Paucidesulfovibrio gracilis DSM 16080</name>
    <dbReference type="NCBI Taxonomy" id="1121449"/>
    <lineage>
        <taxon>Bacteria</taxon>
        <taxon>Pseudomonadati</taxon>
        <taxon>Thermodesulfobacteriota</taxon>
        <taxon>Desulfovibrionia</taxon>
        <taxon>Desulfovibrionales</taxon>
        <taxon>Desulfovibrionaceae</taxon>
        <taxon>Paucidesulfovibrio</taxon>
    </lineage>
</organism>
<dbReference type="GO" id="GO:0000155">
    <property type="term" value="F:phosphorelay sensor kinase activity"/>
    <property type="evidence" value="ECO:0007669"/>
    <property type="project" value="InterPro"/>
</dbReference>
<dbReference type="SMART" id="SM00388">
    <property type="entry name" value="HisKA"/>
    <property type="match status" value="1"/>
</dbReference>
<dbReference type="RefSeq" id="WP_159447096.1">
    <property type="nucleotide sequence ID" value="NZ_FUYC01000001.1"/>
</dbReference>
<dbReference type="SUPFAM" id="SSF55785">
    <property type="entry name" value="PYP-like sensor domain (PAS domain)"/>
    <property type="match status" value="1"/>
</dbReference>
<evidence type="ECO:0000256" key="1">
    <source>
        <dbReference type="ARBA" id="ARBA00000085"/>
    </source>
</evidence>
<keyword evidence="4" id="KW-0175">Coiled coil</keyword>
<dbReference type="InterPro" id="IPR003018">
    <property type="entry name" value="GAF"/>
</dbReference>
<dbReference type="AlphaFoldDB" id="A0A1T4W3R8"/>
<dbReference type="PROSITE" id="PS50109">
    <property type="entry name" value="HIS_KIN"/>
    <property type="match status" value="1"/>
</dbReference>
<dbReference type="Gene3D" id="3.30.450.20">
    <property type="entry name" value="PAS domain"/>
    <property type="match status" value="1"/>
</dbReference>
<accession>A0A1T4W3R8</accession>
<dbReference type="CDD" id="cd00082">
    <property type="entry name" value="HisKA"/>
    <property type="match status" value="1"/>
</dbReference>
<comment type="catalytic activity">
    <reaction evidence="1">
        <text>ATP + protein L-histidine = ADP + protein N-phospho-L-histidine.</text>
        <dbReference type="EC" id="2.7.13.3"/>
    </reaction>
</comment>
<sequence length="562" mass="62708">MTNSTEKRIQRLEQRVENLTREKNAAMEALGLASSLGAFDSGQGCAESTEIFRELTSRIQDLMNVSQAGVFLINDDTNDIELVFAHPQEQEKSLECEIERLIQDNSFSWALRQHGPVFFLTTDRKQEILLHVMATRTRIQGMFAALLDGDRSGIPDTALALLSVVLSSAAHALDNCQLQQRLSEINRHLEQRIEQRTRDLQEANTQLSTIIQAVPAGIVLVDADNHSIAQVNKTALDMLGESLENLMGRPCKERFCEEKQHCCPCLDGTCCPKKTDNKCEGTLRTADGDIRHVMRSTAPISLGGHRYLLDSFVDITEQKKLIKLREDVDQITRHDLKTPLNGIIALPDIILSRMDGEDEEVRSTLYMIKEAGLKMLRMINLSLDIFKMETGKYEYHPENVNIGPILRSILTELQDLSQSKWITVHILVNGEKQENADAFILRGEELLVYSLLSNLIKNALEAAPRESTVQINLHQNAHTDITIHNMGVVPQSIRDTFFEKFATLGKKGGSGLGTYSALLIAKTMGGDISFTSSEDHGTSIRVRLPLRPETPGSSATNQPVDQ</sequence>
<proteinExistence type="predicted"/>
<dbReference type="InterPro" id="IPR036097">
    <property type="entry name" value="HisK_dim/P_sf"/>
</dbReference>
<dbReference type="Pfam" id="PF00512">
    <property type="entry name" value="HisKA"/>
    <property type="match status" value="1"/>
</dbReference>
<dbReference type="InterPro" id="IPR003661">
    <property type="entry name" value="HisK_dim/P_dom"/>
</dbReference>
<name>A0A1T4W3R8_9BACT</name>
<feature type="domain" description="PAS" evidence="7">
    <location>
        <begin position="203"/>
        <end position="249"/>
    </location>
</feature>
<dbReference type="Pfam" id="PF13492">
    <property type="entry name" value="GAF_3"/>
    <property type="match status" value="1"/>
</dbReference>
<feature type="domain" description="Histidine kinase" evidence="6">
    <location>
        <begin position="331"/>
        <end position="548"/>
    </location>
</feature>
<dbReference type="InterPro" id="IPR003594">
    <property type="entry name" value="HATPase_dom"/>
</dbReference>
<evidence type="ECO:0000313" key="9">
    <source>
        <dbReference type="Proteomes" id="UP000190027"/>
    </source>
</evidence>
<feature type="compositionally biased region" description="Polar residues" evidence="5">
    <location>
        <begin position="551"/>
        <end position="562"/>
    </location>
</feature>
<dbReference type="InterPro" id="IPR000014">
    <property type="entry name" value="PAS"/>
</dbReference>
<feature type="region of interest" description="Disordered" evidence="5">
    <location>
        <begin position="541"/>
        <end position="562"/>
    </location>
</feature>
<protein>
    <recommendedName>
        <fullName evidence="2">histidine kinase</fullName>
        <ecNumber evidence="2">2.7.13.3</ecNumber>
    </recommendedName>
</protein>
<feature type="coiled-coil region" evidence="4">
    <location>
        <begin position="2"/>
        <end position="29"/>
    </location>
</feature>
<evidence type="ECO:0000256" key="2">
    <source>
        <dbReference type="ARBA" id="ARBA00012438"/>
    </source>
</evidence>
<dbReference type="PANTHER" id="PTHR43547:SF2">
    <property type="entry name" value="HYBRID SIGNAL TRANSDUCTION HISTIDINE KINASE C"/>
    <property type="match status" value="1"/>
</dbReference>
<dbReference type="EMBL" id="FUYC01000001">
    <property type="protein sequence ID" value="SKA71882.1"/>
    <property type="molecule type" value="Genomic_DNA"/>
</dbReference>
<dbReference type="SUPFAM" id="SSF55781">
    <property type="entry name" value="GAF domain-like"/>
    <property type="match status" value="1"/>
</dbReference>
<gene>
    <name evidence="8" type="ORF">SAMN02745704_00231</name>
</gene>
<evidence type="ECO:0000256" key="4">
    <source>
        <dbReference type="SAM" id="Coils"/>
    </source>
</evidence>
<dbReference type="PANTHER" id="PTHR43547">
    <property type="entry name" value="TWO-COMPONENT HISTIDINE KINASE"/>
    <property type="match status" value="1"/>
</dbReference>
<dbReference type="SUPFAM" id="SSF55874">
    <property type="entry name" value="ATPase domain of HSP90 chaperone/DNA topoisomerase II/histidine kinase"/>
    <property type="match status" value="1"/>
</dbReference>
<dbReference type="InterPro" id="IPR035965">
    <property type="entry name" value="PAS-like_dom_sf"/>
</dbReference>